<keyword evidence="1" id="KW-0472">Membrane</keyword>
<dbReference type="RefSeq" id="WP_147250739.1">
    <property type="nucleotide sequence ID" value="NZ_JPWF01000004.1"/>
</dbReference>
<reference evidence="2 3" key="1">
    <citation type="submission" date="2014-07" db="EMBL/GenBank/DDBJ databases">
        <title>Draft genome sequence of Thalassospira profundimaris 35.</title>
        <authorList>
            <person name="Lai Q."/>
            <person name="Shao Z."/>
        </authorList>
    </citation>
    <scope>NUCLEOTIDE SEQUENCE [LARGE SCALE GENOMIC DNA]</scope>
    <source>
        <strain evidence="2 3">35</strain>
    </source>
</reference>
<keyword evidence="1" id="KW-0812">Transmembrane</keyword>
<comment type="caution">
    <text evidence="2">The sequence shown here is derived from an EMBL/GenBank/DDBJ whole genome shotgun (WGS) entry which is preliminary data.</text>
</comment>
<sequence length="94" mass="10390">MVSFPFGGRDLPTQMRKLCQNDQVSEIYETFWCSAFVAGVGFWGFGRNCREHWLFSGTKFSGLGRRLSGGAFGIVLWFADAAGLAGNVKRGFVL</sequence>
<evidence type="ECO:0000313" key="2">
    <source>
        <dbReference type="EMBL" id="RCK38042.1"/>
    </source>
</evidence>
<dbReference type="AlphaFoldDB" id="A0A367WBY8"/>
<feature type="transmembrane region" description="Helical" evidence="1">
    <location>
        <begin position="67"/>
        <end position="88"/>
    </location>
</feature>
<protein>
    <submittedName>
        <fullName evidence="2">Uncharacterized protein</fullName>
    </submittedName>
</protein>
<dbReference type="Proteomes" id="UP000253226">
    <property type="component" value="Unassembled WGS sequence"/>
</dbReference>
<evidence type="ECO:0000313" key="3">
    <source>
        <dbReference type="Proteomes" id="UP000253226"/>
    </source>
</evidence>
<accession>A0A367WBY8</accession>
<dbReference type="EMBL" id="JPWF01000004">
    <property type="protein sequence ID" value="RCK38042.1"/>
    <property type="molecule type" value="Genomic_DNA"/>
</dbReference>
<name>A0A367WBY8_9PROT</name>
<evidence type="ECO:0000256" key="1">
    <source>
        <dbReference type="SAM" id="Phobius"/>
    </source>
</evidence>
<organism evidence="2 3">
    <name type="scientific">Thalassospira profundimaris</name>
    <dbReference type="NCBI Taxonomy" id="502049"/>
    <lineage>
        <taxon>Bacteria</taxon>
        <taxon>Pseudomonadati</taxon>
        <taxon>Pseudomonadota</taxon>
        <taxon>Alphaproteobacteria</taxon>
        <taxon>Rhodospirillales</taxon>
        <taxon>Thalassospiraceae</taxon>
        <taxon>Thalassospira</taxon>
    </lineage>
</organism>
<feature type="transmembrane region" description="Helical" evidence="1">
    <location>
        <begin position="27"/>
        <end position="46"/>
    </location>
</feature>
<keyword evidence="1" id="KW-1133">Transmembrane helix</keyword>
<gene>
    <name evidence="2" type="ORF">TH19_08575</name>
</gene>
<proteinExistence type="predicted"/>